<proteinExistence type="predicted"/>
<protein>
    <submittedName>
        <fullName evidence="3">Centrosomal protein 95</fullName>
    </submittedName>
</protein>
<dbReference type="GO" id="GO:0000922">
    <property type="term" value="C:spindle pole"/>
    <property type="evidence" value="ECO:0007669"/>
    <property type="project" value="InterPro"/>
</dbReference>
<gene>
    <name evidence="3" type="primary">CEP95</name>
</gene>
<feature type="compositionally biased region" description="Basic and acidic residues" evidence="2">
    <location>
        <begin position="98"/>
        <end position="118"/>
    </location>
</feature>
<sequence>VLFRTQPDVLFLTLQDEMEPTDPTPPDSEEEEQDEDDVNDTLRSRMEEDGYDDPLSYRRQKNRQTEEELHLMSEKLSRRLEELDEMLKRALGESGESSEVREEDKQSHHSDSIMECRRTPRPQTGTPHPEATHRTRSLSPSPPRACRSLQGQLGGAVMEELSLDDGRQTNLTAARRSRRGQLRQRQLKVKENDLLPILMEEFPHLHISRHTLGRMWEQQLQQVDRLHAISSHSHQKRNKLSSQVEEAQKKHDLLVEIVRKEQEHSRRLRDFKERIQQQKSAQNRLKEQRQQIARAKKYHNDYHVQLRARLMRERTKEEKMFRQLFEEGLELQKARLREQRAYAREKRLEHQRRHQDQIKSMENYYKDQFSLLAEALAQEREEIQVRKKAQEKTLLKMRRELRSRMEREIGELQRIIIQNDEDDYFRELDVQRLRRRVQMASFQYSTSYF</sequence>
<dbReference type="AlphaFoldDB" id="A0A668AGP5"/>
<keyword evidence="4" id="KW-1185">Reference proteome</keyword>
<reference evidence="3" key="1">
    <citation type="submission" date="2019-06" db="EMBL/GenBank/DDBJ databases">
        <authorList>
            <consortium name="Wellcome Sanger Institute Data Sharing"/>
        </authorList>
    </citation>
    <scope>NUCLEOTIDE SEQUENCE [LARGE SCALE GENOMIC DNA]</scope>
</reference>
<dbReference type="PANTHER" id="PTHR22545">
    <property type="entry name" value="CENTROSOMAL PROTEIN OF 95 KDA"/>
    <property type="match status" value="1"/>
</dbReference>
<name>A0A668AGP5_9TELE</name>
<feature type="region of interest" description="Disordered" evidence="2">
    <location>
        <begin position="88"/>
        <end position="146"/>
    </location>
</feature>
<dbReference type="Ensembl" id="ENSMMDT00005048076.1">
    <property type="protein sequence ID" value="ENSMMDP00005047139.1"/>
    <property type="gene ID" value="ENSMMDG00005021425.1"/>
</dbReference>
<evidence type="ECO:0000313" key="3">
    <source>
        <dbReference type="Ensembl" id="ENSMMDP00005047139.1"/>
    </source>
</evidence>
<feature type="region of interest" description="Disordered" evidence="2">
    <location>
        <begin position="1"/>
        <end position="70"/>
    </location>
</feature>
<accession>A0A668AGP5</accession>
<feature type="coiled-coil region" evidence="1">
    <location>
        <begin position="261"/>
        <end position="298"/>
    </location>
</feature>
<dbReference type="GO" id="GO:0005813">
    <property type="term" value="C:centrosome"/>
    <property type="evidence" value="ECO:0007669"/>
    <property type="project" value="InterPro"/>
</dbReference>
<evidence type="ECO:0000313" key="4">
    <source>
        <dbReference type="Proteomes" id="UP000472263"/>
    </source>
</evidence>
<dbReference type="PANTHER" id="PTHR22545:SF0">
    <property type="entry name" value="CENTROSOMAL PROTEIN OF 95 KDA"/>
    <property type="match status" value="1"/>
</dbReference>
<dbReference type="GeneTree" id="ENSGT00390000005412"/>
<feature type="coiled-coil region" evidence="1">
    <location>
        <begin position="373"/>
        <end position="400"/>
    </location>
</feature>
<feature type="compositionally biased region" description="Acidic residues" evidence="2">
    <location>
        <begin position="27"/>
        <end position="39"/>
    </location>
</feature>
<reference evidence="3" key="2">
    <citation type="submission" date="2025-08" db="UniProtKB">
        <authorList>
            <consortium name="Ensembl"/>
        </authorList>
    </citation>
    <scope>IDENTIFICATION</scope>
</reference>
<evidence type="ECO:0000256" key="2">
    <source>
        <dbReference type="SAM" id="MobiDB-lite"/>
    </source>
</evidence>
<organism evidence="3 4">
    <name type="scientific">Myripristis murdjan</name>
    <name type="common">pinecone soldierfish</name>
    <dbReference type="NCBI Taxonomy" id="586833"/>
    <lineage>
        <taxon>Eukaryota</taxon>
        <taxon>Metazoa</taxon>
        <taxon>Chordata</taxon>
        <taxon>Craniata</taxon>
        <taxon>Vertebrata</taxon>
        <taxon>Euteleostomi</taxon>
        <taxon>Actinopterygii</taxon>
        <taxon>Neopterygii</taxon>
        <taxon>Teleostei</taxon>
        <taxon>Neoteleostei</taxon>
        <taxon>Acanthomorphata</taxon>
        <taxon>Holocentriformes</taxon>
        <taxon>Holocentridae</taxon>
        <taxon>Myripristis</taxon>
    </lineage>
</organism>
<dbReference type="InterPro" id="IPR026619">
    <property type="entry name" value="CEP95"/>
</dbReference>
<keyword evidence="1" id="KW-0175">Coiled coil</keyword>
<evidence type="ECO:0000256" key="1">
    <source>
        <dbReference type="SAM" id="Coils"/>
    </source>
</evidence>
<dbReference type="Proteomes" id="UP000472263">
    <property type="component" value="Chromosome 1"/>
</dbReference>
<reference evidence="3" key="3">
    <citation type="submission" date="2025-09" db="UniProtKB">
        <authorList>
            <consortium name="Ensembl"/>
        </authorList>
    </citation>
    <scope>IDENTIFICATION</scope>
</reference>